<evidence type="ECO:0000313" key="2">
    <source>
        <dbReference type="EMBL" id="MBP2332792.1"/>
    </source>
</evidence>
<evidence type="ECO:0008006" key="4">
    <source>
        <dbReference type="Google" id="ProtNLM"/>
    </source>
</evidence>
<comment type="caution">
    <text evidence="2">The sequence shown here is derived from an EMBL/GenBank/DDBJ whole genome shotgun (WGS) entry which is preliminary data.</text>
</comment>
<gene>
    <name evidence="2" type="ORF">JOF33_001491</name>
</gene>
<evidence type="ECO:0000313" key="3">
    <source>
        <dbReference type="Proteomes" id="UP001519305"/>
    </source>
</evidence>
<dbReference type="InterPro" id="IPR003772">
    <property type="entry name" value="YceD"/>
</dbReference>
<dbReference type="EMBL" id="JAGINY010000001">
    <property type="protein sequence ID" value="MBP2332792.1"/>
    <property type="molecule type" value="Genomic_DNA"/>
</dbReference>
<reference evidence="2 3" key="1">
    <citation type="submission" date="2021-03" db="EMBL/GenBank/DDBJ databases">
        <title>Sequencing the genomes of 1000 actinobacteria strains.</title>
        <authorList>
            <person name="Klenk H.-P."/>
        </authorList>
    </citation>
    <scope>NUCLEOTIDE SEQUENCE [LARGE SCALE GENOMIC DNA]</scope>
    <source>
        <strain evidence="2 3">DSM 44506</strain>
    </source>
</reference>
<sequence>MSADSPFVFDVGRVLREGAPEPFSRVGDSPERIGAEMIAVQPGTEVRLDGVITPLGGGVLVDADVRAPLTGRCVRCLGDLSDELDIHVSTVFSAGEGFVVSDGEDDDEDVADDVPALVGDLADITQAVIDEVVLSLPFNPTCETIEDRPCRGDETGVPAPDGVSGEQENAPDPRWAGLAEKFGDLRSDDAADAGEGK</sequence>
<feature type="region of interest" description="Disordered" evidence="1">
    <location>
        <begin position="145"/>
        <end position="174"/>
    </location>
</feature>
<dbReference type="Proteomes" id="UP001519305">
    <property type="component" value="Unassembled WGS sequence"/>
</dbReference>
<proteinExistence type="predicted"/>
<feature type="compositionally biased region" description="Basic and acidic residues" evidence="1">
    <location>
        <begin position="145"/>
        <end position="154"/>
    </location>
</feature>
<name>A0ABS4U801_9CORY</name>
<dbReference type="RefSeq" id="WP_209653261.1">
    <property type="nucleotide sequence ID" value="NZ_CP047357.1"/>
</dbReference>
<accession>A0ABS4U801</accession>
<evidence type="ECO:0000256" key="1">
    <source>
        <dbReference type="SAM" id="MobiDB-lite"/>
    </source>
</evidence>
<keyword evidence="3" id="KW-1185">Reference proteome</keyword>
<dbReference type="Pfam" id="PF02620">
    <property type="entry name" value="YceD"/>
    <property type="match status" value="1"/>
</dbReference>
<organism evidence="2 3">
    <name type="scientific">Corynebacterium freneyi</name>
    <dbReference type="NCBI Taxonomy" id="134034"/>
    <lineage>
        <taxon>Bacteria</taxon>
        <taxon>Bacillati</taxon>
        <taxon>Actinomycetota</taxon>
        <taxon>Actinomycetes</taxon>
        <taxon>Mycobacteriales</taxon>
        <taxon>Corynebacteriaceae</taxon>
        <taxon>Corynebacterium</taxon>
    </lineage>
</organism>
<protein>
    <recommendedName>
        <fullName evidence="4">DUF177 domain-containing protein</fullName>
    </recommendedName>
</protein>